<dbReference type="HOGENOM" id="CLU_2107341_0_0_6"/>
<reference evidence="1 2" key="1">
    <citation type="journal article" date="2008" name="PLoS ONE">
        <title>Environmental adaptation: genomic analysis of the piezotolerant and psychrotolerant deep-sea iron reducing bacterium Shewanella piezotolerans WP3.</title>
        <authorList>
            <person name="Wang F."/>
            <person name="Wang J."/>
            <person name="Jian H."/>
            <person name="Zhang B."/>
            <person name="Li S."/>
            <person name="Wang F."/>
            <person name="Zeng X."/>
            <person name="Gao L."/>
            <person name="Bartlett D.H."/>
            <person name="Yu J."/>
            <person name="Hu S."/>
            <person name="Xiao X."/>
        </authorList>
    </citation>
    <scope>NUCLEOTIDE SEQUENCE [LARGE SCALE GENOMIC DNA]</scope>
    <source>
        <strain evidence="2">WP3 / JCM 13877</strain>
    </source>
</reference>
<dbReference type="AlphaFoldDB" id="B8CII3"/>
<keyword evidence="2" id="KW-1185">Reference proteome</keyword>
<dbReference type="Proteomes" id="UP000000753">
    <property type="component" value="Chromosome"/>
</dbReference>
<dbReference type="Pfam" id="PF08985">
    <property type="entry name" value="DP-EP"/>
    <property type="match status" value="1"/>
</dbReference>
<dbReference type="RefSeq" id="WP_020910840.1">
    <property type="nucleotide sequence ID" value="NC_011566.1"/>
</dbReference>
<proteinExistence type="predicted"/>
<dbReference type="SUPFAM" id="SSF49503">
    <property type="entry name" value="Cupredoxins"/>
    <property type="match status" value="1"/>
</dbReference>
<dbReference type="STRING" id="225849.swp_0640"/>
<name>B8CII3_SHEPW</name>
<dbReference type="EMBL" id="CP000472">
    <property type="protein sequence ID" value="ACJ27459.1"/>
    <property type="molecule type" value="Genomic_DNA"/>
</dbReference>
<dbReference type="InterPro" id="IPR015078">
    <property type="entry name" value="DP-EP"/>
</dbReference>
<dbReference type="InterPro" id="IPR008972">
    <property type="entry name" value="Cupredoxin"/>
</dbReference>
<accession>B8CII3</accession>
<protein>
    <submittedName>
        <fullName evidence="1">Uncharacterized protein</fullName>
    </submittedName>
</protein>
<sequence length="129" mass="14380">MLNQHLEEFTLTVTLNKEDVPQFNYTQLDNGQDVPVTGSFVVSTPTTIRYYLIDKTEKGLEFTGAAFTTPFDNVIDSVELGEDQRGPYIDLIDSDAQPGKTGFRFILSVKNSKLLMMSPDPEVINRGTA</sequence>
<dbReference type="OrthoDB" id="6255824at2"/>
<gene>
    <name evidence="1" type="ordered locus">swp_0640</name>
</gene>
<evidence type="ECO:0000313" key="2">
    <source>
        <dbReference type="Proteomes" id="UP000000753"/>
    </source>
</evidence>
<dbReference type="Gene3D" id="2.60.40.420">
    <property type="entry name" value="Cupredoxins - blue copper proteins"/>
    <property type="match status" value="1"/>
</dbReference>
<organism evidence="1 2">
    <name type="scientific">Shewanella piezotolerans (strain WP3 / JCM 13877)</name>
    <dbReference type="NCBI Taxonomy" id="225849"/>
    <lineage>
        <taxon>Bacteria</taxon>
        <taxon>Pseudomonadati</taxon>
        <taxon>Pseudomonadota</taxon>
        <taxon>Gammaproteobacteria</taxon>
        <taxon>Alteromonadales</taxon>
        <taxon>Shewanellaceae</taxon>
        <taxon>Shewanella</taxon>
    </lineage>
</organism>
<dbReference type="KEGG" id="swp:swp_0640"/>
<evidence type="ECO:0000313" key="1">
    <source>
        <dbReference type="EMBL" id="ACJ27459.1"/>
    </source>
</evidence>
<dbReference type="eggNOG" id="ENOG50340X5">
    <property type="taxonomic scope" value="Bacteria"/>
</dbReference>